<organism evidence="1 2">
    <name type="scientific">Clostridium disporicum</name>
    <dbReference type="NCBI Taxonomy" id="84024"/>
    <lineage>
        <taxon>Bacteria</taxon>
        <taxon>Bacillati</taxon>
        <taxon>Bacillota</taxon>
        <taxon>Clostridia</taxon>
        <taxon>Eubacteriales</taxon>
        <taxon>Clostridiaceae</taxon>
        <taxon>Clostridium</taxon>
    </lineage>
</organism>
<reference evidence="1 2" key="1">
    <citation type="submission" date="2015-09" db="EMBL/GenBank/DDBJ databases">
        <authorList>
            <consortium name="Pathogen Informatics"/>
        </authorList>
    </citation>
    <scope>NUCLEOTIDE SEQUENCE [LARGE SCALE GENOMIC DNA]</scope>
    <source>
        <strain evidence="1 2">2789STDY5834855</strain>
    </source>
</reference>
<dbReference type="Proteomes" id="UP000095558">
    <property type="component" value="Unassembled WGS sequence"/>
</dbReference>
<gene>
    <name evidence="1" type="ORF">ERS852470_01781</name>
</gene>
<name>A0A174DCI4_9CLOT</name>
<sequence>MIKEKDVIKSAVIINKDIKGKNEMSNSKEENFGKNIKL</sequence>
<protein>
    <submittedName>
        <fullName evidence="1">Uncharacterized protein</fullName>
    </submittedName>
</protein>
<dbReference type="EMBL" id="CYZV01000017">
    <property type="protein sequence ID" value="CUO23163.1"/>
    <property type="molecule type" value="Genomic_DNA"/>
</dbReference>
<evidence type="ECO:0000313" key="1">
    <source>
        <dbReference type="EMBL" id="CUO23163.1"/>
    </source>
</evidence>
<dbReference type="AlphaFoldDB" id="A0A174DCI4"/>
<proteinExistence type="predicted"/>
<accession>A0A174DCI4</accession>
<evidence type="ECO:0000313" key="2">
    <source>
        <dbReference type="Proteomes" id="UP000095558"/>
    </source>
</evidence>